<keyword evidence="4" id="KW-1185">Reference proteome</keyword>
<dbReference type="PeptideAtlas" id="Q9TYL0"/>
<feature type="domain" description="C-type lectin" evidence="2">
    <location>
        <begin position="402"/>
        <end position="569"/>
    </location>
</feature>
<dbReference type="FunCoup" id="Q9TYL0">
    <property type="interactions" value="127"/>
</dbReference>
<evidence type="ECO:0000256" key="1">
    <source>
        <dbReference type="SAM" id="SignalP"/>
    </source>
</evidence>
<evidence type="ECO:0000313" key="5">
    <source>
        <dbReference type="WormBase" id="Y25C1A.1"/>
    </source>
</evidence>
<dbReference type="SMR" id="Q9TYL0"/>
<dbReference type="GeneID" id="173658"/>
<dbReference type="SMART" id="SM00034">
    <property type="entry name" value="CLECT"/>
    <property type="match status" value="2"/>
</dbReference>
<dbReference type="KEGG" id="cel:CELE_Y25C1A.1"/>
<dbReference type="InterPro" id="IPR016187">
    <property type="entry name" value="CTDL_fold"/>
</dbReference>
<dbReference type="SUPFAM" id="SSF56436">
    <property type="entry name" value="C-type lectin-like"/>
    <property type="match status" value="2"/>
</dbReference>
<dbReference type="PANTHER" id="PTHR47753:SF1">
    <property type="entry name" value="C-TYPE LECTIN DOMAIN-CONTAINING PROTEIN"/>
    <property type="match status" value="1"/>
</dbReference>
<evidence type="ECO:0000313" key="3">
    <source>
        <dbReference type="EMBL" id="CCD61978.1"/>
    </source>
</evidence>
<dbReference type="Gene3D" id="3.10.100.10">
    <property type="entry name" value="Mannose-Binding Protein A, subunit A"/>
    <property type="match status" value="1"/>
</dbReference>
<feature type="domain" description="C-type lectin" evidence="2">
    <location>
        <begin position="109"/>
        <end position="226"/>
    </location>
</feature>
<reference evidence="3 4" key="1">
    <citation type="journal article" date="1998" name="Science">
        <title>Genome sequence of the nematode C. elegans: a platform for investigating biology.</title>
        <authorList>
            <consortium name="The C. elegans sequencing consortium"/>
            <person name="Sulson J.E."/>
            <person name="Waterston R."/>
        </authorList>
    </citation>
    <scope>NUCLEOTIDE SEQUENCE [LARGE SCALE GENOMIC DNA]</scope>
    <source>
        <strain evidence="3 4">Bristol N2</strain>
    </source>
</reference>
<dbReference type="eggNOG" id="KOG1664">
    <property type="taxonomic scope" value="Eukaryota"/>
</dbReference>
<dbReference type="OMA" id="QMFGHCF"/>
<dbReference type="WormBase" id="Y25C1A.1">
    <property type="protein sequence ID" value="CE21468"/>
    <property type="gene ID" value="WBGene00021288"/>
    <property type="gene designation" value="clec-123"/>
</dbReference>
<dbReference type="EMBL" id="BX284602">
    <property type="protein sequence ID" value="CCD61978.1"/>
    <property type="molecule type" value="Genomic_DNA"/>
</dbReference>
<sequence length="578" mass="65067">MSLMFALFLGILCSQKELYAQQITGGLIVDSGLQKACAQAGGVFRPRTDAQSVTGDICEMSFSVVTSDEADATNFCELYAPWRLRSVRIEKDVAGFTRTVCVVEATFTCGAGWIQMFGHCFRRLDKFSRHNQTEAKNICANLDGHKGSIAYLHHRYIVGVWKNFFKGISQIWVDGSETWDQYIVKTGSVDGRALALAFTGDTFDFSVMPNSLISIDPNLKLEVLCQYKPDLTPAEVNYLGRRYSEIYYPGVHVSDGVLIRSASHYTRSKTNLEVCKKVLKSFYITEIEPFMPTQEVMELLTNNRPKSSHFTRSGGEYPFNLYRDLIRPKECFGGAHTYEIPYANGSSKPFELPLREIIECDNMNSVAITHFAKGAAFVPMSDSQTAPVWCKFGKRMNYKIIAPEGWTPYVRSNGEVVAHKIFMEAASYDQALHWCRNENAKLGGFNDRKEFEAIAALITVHQTNRYYRLGAHQRDECDGVSGYTGIEGGTCYRDRIFGWIDNVASENIDESLWGDDEPDGGRRRSALGCWGSNCVQNTLVFSHFVNSHTDGIPRITDSFHDDRLPYVCTMDVTMIPIL</sequence>
<dbReference type="Proteomes" id="UP000001940">
    <property type="component" value="Chromosome II"/>
</dbReference>
<dbReference type="Bgee" id="WBGene00021288">
    <property type="expression patterns" value="Expressed in material anatomical entity and 3 other cell types or tissues"/>
</dbReference>
<evidence type="ECO:0000259" key="2">
    <source>
        <dbReference type="SMART" id="SM00034"/>
    </source>
</evidence>
<evidence type="ECO:0000313" key="4">
    <source>
        <dbReference type="Proteomes" id="UP000001940"/>
    </source>
</evidence>
<protein>
    <submittedName>
        <fullName evidence="3">C-type lectin domain-containing protein</fullName>
    </submittedName>
</protein>
<gene>
    <name evidence="3 5" type="primary">clec-123</name>
    <name evidence="3" type="ORF">CELE_Y25C1A.1</name>
    <name evidence="5" type="ORF">Y25C1A.1</name>
</gene>
<dbReference type="RefSeq" id="NP_494450.1">
    <property type="nucleotide sequence ID" value="NM_062049.4"/>
</dbReference>
<dbReference type="STRING" id="6239.Y25C1A.1.1"/>
<dbReference type="CTD" id="173658"/>
<organism evidence="3 4">
    <name type="scientific">Caenorhabditis elegans</name>
    <dbReference type="NCBI Taxonomy" id="6239"/>
    <lineage>
        <taxon>Eukaryota</taxon>
        <taxon>Metazoa</taxon>
        <taxon>Ecdysozoa</taxon>
        <taxon>Nematoda</taxon>
        <taxon>Chromadorea</taxon>
        <taxon>Rhabditida</taxon>
        <taxon>Rhabditina</taxon>
        <taxon>Rhabditomorpha</taxon>
        <taxon>Rhabditoidea</taxon>
        <taxon>Rhabditidae</taxon>
        <taxon>Peloderinae</taxon>
        <taxon>Caenorhabditis</taxon>
    </lineage>
</organism>
<dbReference type="PhylomeDB" id="Q9TYL0"/>
<dbReference type="InterPro" id="IPR016186">
    <property type="entry name" value="C-type_lectin-like/link_sf"/>
</dbReference>
<feature type="signal peptide" evidence="1">
    <location>
        <begin position="1"/>
        <end position="20"/>
    </location>
</feature>
<dbReference type="HOGENOM" id="CLU_032076_1_1_1"/>
<dbReference type="PaxDb" id="6239-Y25C1A.1"/>
<dbReference type="OrthoDB" id="5775348at2759"/>
<dbReference type="PANTHER" id="PTHR47753">
    <property type="entry name" value="C-TYPE LECTIN-RELATED"/>
    <property type="match status" value="1"/>
</dbReference>
<dbReference type="InterPro" id="IPR001304">
    <property type="entry name" value="C-type_lectin-like"/>
</dbReference>
<dbReference type="AlphaFoldDB" id="Q9TYL0"/>
<dbReference type="AGR" id="WB:WBGene00021288"/>
<keyword evidence="1" id="KW-0732">Signal</keyword>
<feature type="chain" id="PRO_5004334021" evidence="1">
    <location>
        <begin position="21"/>
        <end position="578"/>
    </location>
</feature>
<proteinExistence type="predicted"/>
<accession>Q9TYL0</accession>
<dbReference type="UCSC" id="Y25C1A.1">
    <property type="organism name" value="c. elegans"/>
</dbReference>
<dbReference type="InParanoid" id="Q9TYL0"/>
<name>Q9TYL0_CAEEL</name>
<dbReference type="PIR" id="T33916">
    <property type="entry name" value="T33916"/>
</dbReference>